<reference evidence="1" key="1">
    <citation type="submission" date="2020-10" db="EMBL/GenBank/DDBJ databases">
        <authorList>
            <person name="Gilroy R."/>
        </authorList>
    </citation>
    <scope>NUCLEOTIDE SEQUENCE</scope>
    <source>
        <strain evidence="1">ChiGjej1B1-2707</strain>
    </source>
</reference>
<dbReference type="AlphaFoldDB" id="A0A9D1A0J2"/>
<evidence type="ECO:0000313" key="1">
    <source>
        <dbReference type="EMBL" id="HIR01570.1"/>
    </source>
</evidence>
<protein>
    <submittedName>
        <fullName evidence="1">Uncharacterized protein</fullName>
    </submittedName>
</protein>
<gene>
    <name evidence="1" type="ORF">IAA69_04830</name>
</gene>
<evidence type="ECO:0000313" key="2">
    <source>
        <dbReference type="Proteomes" id="UP000824261"/>
    </source>
</evidence>
<proteinExistence type="predicted"/>
<sequence length="139" mass="15954">MCLGYYGICRLEAEDDHAAVYSYRGENWNLPRDVRNELGSVAGSFTIMKDSLEEAEVVTKQRKVNGRKKTVAKRVLHSPDVVSHVKQGDVVLDEPCDVDRLEMEESRHALPRTARHLIAHVYERYMRDGVLPEVEEFLL</sequence>
<name>A0A9D1A0J2_9ACTN</name>
<organism evidence="1 2">
    <name type="scientific">Candidatus Aveggerthella stercoripullorum</name>
    <dbReference type="NCBI Taxonomy" id="2840688"/>
    <lineage>
        <taxon>Bacteria</taxon>
        <taxon>Bacillati</taxon>
        <taxon>Actinomycetota</taxon>
        <taxon>Coriobacteriia</taxon>
        <taxon>Eggerthellales</taxon>
        <taxon>Eggerthellaceae</taxon>
        <taxon>Eggerthellaceae incertae sedis</taxon>
        <taxon>Candidatus Aveggerthella</taxon>
    </lineage>
</organism>
<dbReference type="EMBL" id="DVGB01000059">
    <property type="protein sequence ID" value="HIR01570.1"/>
    <property type="molecule type" value="Genomic_DNA"/>
</dbReference>
<accession>A0A9D1A0J2</accession>
<comment type="caution">
    <text evidence="1">The sequence shown here is derived from an EMBL/GenBank/DDBJ whole genome shotgun (WGS) entry which is preliminary data.</text>
</comment>
<reference evidence="1" key="2">
    <citation type="journal article" date="2021" name="PeerJ">
        <title>Extensive microbial diversity within the chicken gut microbiome revealed by metagenomics and culture.</title>
        <authorList>
            <person name="Gilroy R."/>
            <person name="Ravi A."/>
            <person name="Getino M."/>
            <person name="Pursley I."/>
            <person name="Horton D.L."/>
            <person name="Alikhan N.F."/>
            <person name="Baker D."/>
            <person name="Gharbi K."/>
            <person name="Hall N."/>
            <person name="Watson M."/>
            <person name="Adriaenssens E.M."/>
            <person name="Foster-Nyarko E."/>
            <person name="Jarju S."/>
            <person name="Secka A."/>
            <person name="Antonio M."/>
            <person name="Oren A."/>
            <person name="Chaudhuri R.R."/>
            <person name="La Ragione R."/>
            <person name="Hildebrand F."/>
            <person name="Pallen M.J."/>
        </authorList>
    </citation>
    <scope>NUCLEOTIDE SEQUENCE</scope>
    <source>
        <strain evidence="1">ChiGjej1B1-2707</strain>
    </source>
</reference>
<dbReference type="Proteomes" id="UP000824261">
    <property type="component" value="Unassembled WGS sequence"/>
</dbReference>